<dbReference type="OrthoDB" id="8326226at2"/>
<keyword evidence="3" id="KW-1185">Reference proteome</keyword>
<dbReference type="GO" id="GO:0000155">
    <property type="term" value="F:phosphorelay sensor kinase activity"/>
    <property type="evidence" value="ECO:0007669"/>
    <property type="project" value="InterPro"/>
</dbReference>
<evidence type="ECO:0000313" key="3">
    <source>
        <dbReference type="Proteomes" id="UP000460561"/>
    </source>
</evidence>
<feature type="domain" description="HPr kinase/phosphorylase C-terminal" evidence="1">
    <location>
        <begin position="5"/>
        <end position="76"/>
    </location>
</feature>
<gene>
    <name evidence="2" type="ORF">GRI39_07535</name>
</gene>
<dbReference type="SUPFAM" id="SSF53795">
    <property type="entry name" value="PEP carboxykinase-like"/>
    <property type="match status" value="1"/>
</dbReference>
<dbReference type="Proteomes" id="UP000460561">
    <property type="component" value="Unassembled WGS sequence"/>
</dbReference>
<dbReference type="AlphaFoldDB" id="A0A845A9F6"/>
<dbReference type="CDD" id="cd01918">
    <property type="entry name" value="HprK_C"/>
    <property type="match status" value="1"/>
</dbReference>
<dbReference type="GO" id="GO:0005524">
    <property type="term" value="F:ATP binding"/>
    <property type="evidence" value="ECO:0007669"/>
    <property type="project" value="InterPro"/>
</dbReference>
<dbReference type="Pfam" id="PF07475">
    <property type="entry name" value="Hpr_kinase_C"/>
    <property type="match status" value="1"/>
</dbReference>
<dbReference type="InterPro" id="IPR011104">
    <property type="entry name" value="Hpr_kin/Pase_C"/>
</dbReference>
<proteinExistence type="predicted"/>
<dbReference type="InterPro" id="IPR027417">
    <property type="entry name" value="P-loop_NTPase"/>
</dbReference>
<evidence type="ECO:0000259" key="1">
    <source>
        <dbReference type="Pfam" id="PF07475"/>
    </source>
</evidence>
<evidence type="ECO:0000313" key="2">
    <source>
        <dbReference type="EMBL" id="MXP25893.1"/>
    </source>
</evidence>
<dbReference type="Gene3D" id="3.40.50.300">
    <property type="entry name" value="P-loop containing nucleotide triphosphate hydrolases"/>
    <property type="match status" value="1"/>
</dbReference>
<organism evidence="2 3">
    <name type="scientific">Altericroceibacterium indicum</name>
    <dbReference type="NCBI Taxonomy" id="374177"/>
    <lineage>
        <taxon>Bacteria</taxon>
        <taxon>Pseudomonadati</taxon>
        <taxon>Pseudomonadota</taxon>
        <taxon>Alphaproteobacteria</taxon>
        <taxon>Sphingomonadales</taxon>
        <taxon>Erythrobacteraceae</taxon>
        <taxon>Altericroceibacterium</taxon>
    </lineage>
</organism>
<dbReference type="EMBL" id="WTYQ01000002">
    <property type="protein sequence ID" value="MXP25893.1"/>
    <property type="molecule type" value="Genomic_DNA"/>
</dbReference>
<name>A0A845A9F6_9SPHN</name>
<comment type="caution">
    <text evidence="2">The sequence shown here is derived from an EMBL/GenBank/DDBJ whole genome shotgun (WGS) entry which is preliminary data.</text>
</comment>
<dbReference type="GO" id="GO:0006109">
    <property type="term" value="P:regulation of carbohydrate metabolic process"/>
    <property type="evidence" value="ECO:0007669"/>
    <property type="project" value="InterPro"/>
</dbReference>
<reference evidence="2 3" key="1">
    <citation type="submission" date="2019-12" db="EMBL/GenBank/DDBJ databases">
        <title>Genomic-based taxomic classification of the family Erythrobacteraceae.</title>
        <authorList>
            <person name="Xu L."/>
        </authorList>
    </citation>
    <scope>NUCLEOTIDE SEQUENCE [LARGE SCALE GENOMIC DNA]</scope>
    <source>
        <strain evidence="2 3">DSM 18604</strain>
    </source>
</reference>
<protein>
    <submittedName>
        <fullName evidence="2">Serine kinase</fullName>
    </submittedName>
</protein>
<keyword evidence="2" id="KW-0418">Kinase</keyword>
<keyword evidence="2" id="KW-0808">Transferase</keyword>
<sequence length="138" mass="14792">MLHQASCVAIKGRALLIEGEPGCGKSSLALALIDRGAQLIGDDGVALTRKDDALWANPAPNIAGLIEIRNVGLVTLPTTCARIALVIRLAPDAPRFVEEAERVERFGVRLPLIQLYPDSPVLALRAEWALQLHGLSLD</sequence>
<accession>A0A845A9F6</accession>